<dbReference type="Proteomes" id="UP000245708">
    <property type="component" value="Unassembled WGS sequence"/>
</dbReference>
<sequence length="103" mass="11240">MQTEKTLIQLLSHPAPRSAPARAVELGQLGYMQWLGALPPAVPYGREAARALALAQPFEVASPAVAEFCRLLRASLMTPLSPLDLALPRPKRRGGTRMRRLSL</sequence>
<organism evidence="1 2">
    <name type="scientific">Roseicyclus mahoneyensis</name>
    <dbReference type="NCBI Taxonomy" id="164332"/>
    <lineage>
        <taxon>Bacteria</taxon>
        <taxon>Pseudomonadati</taxon>
        <taxon>Pseudomonadota</taxon>
        <taxon>Alphaproteobacteria</taxon>
        <taxon>Rhodobacterales</taxon>
        <taxon>Roseobacteraceae</taxon>
        <taxon>Roseicyclus</taxon>
    </lineage>
</organism>
<accession>A0A316GJ88</accession>
<protein>
    <submittedName>
        <fullName evidence="1">Uncharacterized protein</fullName>
    </submittedName>
</protein>
<name>A0A316GJ88_9RHOB</name>
<dbReference type="OrthoDB" id="7877183at2"/>
<evidence type="ECO:0000313" key="2">
    <source>
        <dbReference type="Proteomes" id="UP000245708"/>
    </source>
</evidence>
<proteinExistence type="predicted"/>
<reference evidence="1 2" key="1">
    <citation type="submission" date="2018-05" db="EMBL/GenBank/DDBJ databases">
        <title>Genomic Encyclopedia of Type Strains, Phase IV (KMG-IV): sequencing the most valuable type-strain genomes for metagenomic binning, comparative biology and taxonomic classification.</title>
        <authorList>
            <person name="Goeker M."/>
        </authorList>
    </citation>
    <scope>NUCLEOTIDE SEQUENCE [LARGE SCALE GENOMIC DNA]</scope>
    <source>
        <strain evidence="1 2">DSM 16097</strain>
    </source>
</reference>
<keyword evidence="2" id="KW-1185">Reference proteome</keyword>
<evidence type="ECO:0000313" key="1">
    <source>
        <dbReference type="EMBL" id="PWK60665.1"/>
    </source>
</evidence>
<gene>
    <name evidence="1" type="ORF">C7455_104303</name>
</gene>
<comment type="caution">
    <text evidence="1">The sequence shown here is derived from an EMBL/GenBank/DDBJ whole genome shotgun (WGS) entry which is preliminary data.</text>
</comment>
<dbReference type="RefSeq" id="WP_109668029.1">
    <property type="nucleotide sequence ID" value="NZ_QGGW01000004.1"/>
</dbReference>
<dbReference type="EMBL" id="QGGW01000004">
    <property type="protein sequence ID" value="PWK60665.1"/>
    <property type="molecule type" value="Genomic_DNA"/>
</dbReference>
<dbReference type="AlphaFoldDB" id="A0A316GJ88"/>